<gene>
    <name evidence="2" type="ORF">SEPMUDRAFT_11533</name>
</gene>
<organism evidence="2 3">
    <name type="scientific">Sphaerulina musiva (strain SO2202)</name>
    <name type="common">Poplar stem canker fungus</name>
    <name type="synonym">Septoria musiva</name>
    <dbReference type="NCBI Taxonomy" id="692275"/>
    <lineage>
        <taxon>Eukaryota</taxon>
        <taxon>Fungi</taxon>
        <taxon>Dikarya</taxon>
        <taxon>Ascomycota</taxon>
        <taxon>Pezizomycotina</taxon>
        <taxon>Dothideomycetes</taxon>
        <taxon>Dothideomycetidae</taxon>
        <taxon>Mycosphaerellales</taxon>
        <taxon>Mycosphaerellaceae</taxon>
        <taxon>Sphaerulina</taxon>
    </lineage>
</organism>
<dbReference type="eggNOG" id="ENOG502RAW0">
    <property type="taxonomic scope" value="Eukaryota"/>
</dbReference>
<dbReference type="RefSeq" id="XP_016764304.1">
    <property type="nucleotide sequence ID" value="XM_016901153.1"/>
</dbReference>
<dbReference type="STRING" id="692275.M3CR93"/>
<dbReference type="HOGENOM" id="CLU_042941_6_0_1"/>
<dbReference type="OMA" id="FRVSHIN"/>
<dbReference type="OrthoDB" id="3687641at2759"/>
<dbReference type="GO" id="GO:0043386">
    <property type="term" value="P:mycotoxin biosynthetic process"/>
    <property type="evidence" value="ECO:0007669"/>
    <property type="project" value="InterPro"/>
</dbReference>
<evidence type="ECO:0000313" key="3">
    <source>
        <dbReference type="Proteomes" id="UP000016931"/>
    </source>
</evidence>
<keyword evidence="3" id="KW-1185">Reference proteome</keyword>
<dbReference type="Proteomes" id="UP000016931">
    <property type="component" value="Unassembled WGS sequence"/>
</dbReference>
<dbReference type="PANTHER" id="PTHR33365">
    <property type="entry name" value="YALI0B05434P"/>
    <property type="match status" value="1"/>
</dbReference>
<accession>M3CR93</accession>
<name>M3CR93_SPHMS</name>
<dbReference type="Pfam" id="PF11807">
    <property type="entry name" value="UstYa"/>
    <property type="match status" value="1"/>
</dbReference>
<feature type="non-terminal residue" evidence="2">
    <location>
        <position position="1"/>
    </location>
</feature>
<evidence type="ECO:0000313" key="2">
    <source>
        <dbReference type="EMBL" id="EMF16183.1"/>
    </source>
</evidence>
<dbReference type="EMBL" id="KB456261">
    <property type="protein sequence ID" value="EMF16183.1"/>
    <property type="molecule type" value="Genomic_DNA"/>
</dbReference>
<dbReference type="PANTHER" id="PTHR33365:SF13">
    <property type="entry name" value="TAT PATHWAY SIGNAL SEQUENCE"/>
    <property type="match status" value="1"/>
</dbReference>
<sequence>LDRTLALSTYSNHRVNATSRWTAPPSKEVDHAWNELGVKDMGFLLPGAIGREYGLDPRKHVYAPKGTLSNDTDGFPVFIQALHDVHCLNELRRALYYNKDYYPSQRSSVIPCQDADPQVIDHCLDNVRERLMCSADAGIIPSVWTSKDENFPLFGSQHKCHSYDALMEWNR</sequence>
<proteinExistence type="inferred from homology"/>
<dbReference type="AlphaFoldDB" id="M3CR93"/>
<feature type="non-terminal residue" evidence="2">
    <location>
        <position position="171"/>
    </location>
</feature>
<reference evidence="2 3" key="1">
    <citation type="journal article" date="2012" name="PLoS Pathog.">
        <title>Diverse lifestyles and strategies of plant pathogenesis encoded in the genomes of eighteen Dothideomycetes fungi.</title>
        <authorList>
            <person name="Ohm R.A."/>
            <person name="Feau N."/>
            <person name="Henrissat B."/>
            <person name="Schoch C.L."/>
            <person name="Horwitz B.A."/>
            <person name="Barry K.W."/>
            <person name="Condon B.J."/>
            <person name="Copeland A.C."/>
            <person name="Dhillon B."/>
            <person name="Glaser F."/>
            <person name="Hesse C.N."/>
            <person name="Kosti I."/>
            <person name="LaButti K."/>
            <person name="Lindquist E.A."/>
            <person name="Lucas S."/>
            <person name="Salamov A.A."/>
            <person name="Bradshaw R.E."/>
            <person name="Ciuffetti L."/>
            <person name="Hamelin R.C."/>
            <person name="Kema G.H.J."/>
            <person name="Lawrence C."/>
            <person name="Scott J.A."/>
            <person name="Spatafora J.W."/>
            <person name="Turgeon B.G."/>
            <person name="de Wit P.J.G.M."/>
            <person name="Zhong S."/>
            <person name="Goodwin S.B."/>
            <person name="Grigoriev I.V."/>
        </authorList>
    </citation>
    <scope>NUCLEOTIDE SEQUENCE [LARGE SCALE GENOMIC DNA]</scope>
    <source>
        <strain evidence="2 3">SO2202</strain>
    </source>
</reference>
<dbReference type="InterPro" id="IPR021765">
    <property type="entry name" value="UstYa-like"/>
</dbReference>
<protein>
    <submittedName>
        <fullName evidence="2">Uncharacterized protein</fullName>
    </submittedName>
</protein>
<comment type="similarity">
    <text evidence="1">Belongs to the ustYa family.</text>
</comment>
<evidence type="ECO:0000256" key="1">
    <source>
        <dbReference type="ARBA" id="ARBA00035112"/>
    </source>
</evidence>
<dbReference type="GeneID" id="27898290"/>